<dbReference type="RefSeq" id="WP_106455960.1">
    <property type="nucleotide sequence ID" value="NZ_PXOH01000004.1"/>
</dbReference>
<accession>A0A2T1M1E6</accession>
<reference evidence="2 3" key="1">
    <citation type="submission" date="2018-03" db="EMBL/GenBank/DDBJ databases">
        <title>The ancient ancestry and fast evolution of plastids.</title>
        <authorList>
            <person name="Moore K.R."/>
            <person name="Magnabosco C."/>
            <person name="Momper L."/>
            <person name="Gold D.A."/>
            <person name="Bosak T."/>
            <person name="Fournier G.P."/>
        </authorList>
    </citation>
    <scope>NUCLEOTIDE SEQUENCE [LARGE SCALE GENOMIC DNA]</scope>
    <source>
        <strain evidence="2 3">CCALA 016</strain>
    </source>
</reference>
<feature type="transmembrane region" description="Helical" evidence="1">
    <location>
        <begin position="12"/>
        <end position="31"/>
    </location>
</feature>
<sequence length="72" mass="8106">MTQKIRLSKKKTYLTLLLLWGLGNFGIVSTMDLNLSLKWTGLLIVLVGGSYIVNYGIYRHHRNNKKGGTLPS</sequence>
<keyword evidence="1" id="KW-0812">Transmembrane</keyword>
<gene>
    <name evidence="2" type="ORF">C7H19_05915</name>
</gene>
<name>A0A2T1M1E6_9CHRO</name>
<keyword evidence="1" id="KW-1133">Transmembrane helix</keyword>
<evidence type="ECO:0000313" key="3">
    <source>
        <dbReference type="Proteomes" id="UP000239001"/>
    </source>
</evidence>
<feature type="transmembrane region" description="Helical" evidence="1">
    <location>
        <begin position="37"/>
        <end position="57"/>
    </location>
</feature>
<proteinExistence type="predicted"/>
<evidence type="ECO:0000313" key="2">
    <source>
        <dbReference type="EMBL" id="PSF38518.1"/>
    </source>
</evidence>
<keyword evidence="3" id="KW-1185">Reference proteome</keyword>
<dbReference type="AlphaFoldDB" id="A0A2T1M1E6"/>
<organism evidence="2 3">
    <name type="scientific">Aphanothece hegewaldii CCALA 016</name>
    <dbReference type="NCBI Taxonomy" id="2107694"/>
    <lineage>
        <taxon>Bacteria</taxon>
        <taxon>Bacillati</taxon>
        <taxon>Cyanobacteriota</taxon>
        <taxon>Cyanophyceae</taxon>
        <taxon>Oscillatoriophycideae</taxon>
        <taxon>Chroococcales</taxon>
        <taxon>Aphanothecaceae</taxon>
        <taxon>Aphanothece</taxon>
    </lineage>
</organism>
<reference evidence="2 3" key="2">
    <citation type="submission" date="2018-03" db="EMBL/GenBank/DDBJ databases">
        <authorList>
            <person name="Keele B.F."/>
        </authorList>
    </citation>
    <scope>NUCLEOTIDE SEQUENCE [LARGE SCALE GENOMIC DNA]</scope>
    <source>
        <strain evidence="2 3">CCALA 016</strain>
    </source>
</reference>
<dbReference type="EMBL" id="PXOH01000004">
    <property type="protein sequence ID" value="PSF38518.1"/>
    <property type="molecule type" value="Genomic_DNA"/>
</dbReference>
<evidence type="ECO:0000256" key="1">
    <source>
        <dbReference type="SAM" id="Phobius"/>
    </source>
</evidence>
<protein>
    <submittedName>
        <fullName evidence="2">Uncharacterized protein</fullName>
    </submittedName>
</protein>
<dbReference type="Proteomes" id="UP000239001">
    <property type="component" value="Unassembled WGS sequence"/>
</dbReference>
<comment type="caution">
    <text evidence="2">The sequence shown here is derived from an EMBL/GenBank/DDBJ whole genome shotgun (WGS) entry which is preliminary data.</text>
</comment>
<keyword evidence="1" id="KW-0472">Membrane</keyword>